<keyword evidence="13" id="KW-1185">Reference proteome</keyword>
<dbReference type="EC" id="3.2.1.15" evidence="2"/>
<feature type="chain" id="PRO_5042186493" description="endo-polygalacturonase" evidence="11">
    <location>
        <begin position="17"/>
        <end position="377"/>
    </location>
</feature>
<evidence type="ECO:0000256" key="10">
    <source>
        <dbReference type="RuleBase" id="RU361169"/>
    </source>
</evidence>
<comment type="similarity">
    <text evidence="1 10">Belongs to the glycosyl hydrolase 28 family.</text>
</comment>
<dbReference type="InterPro" id="IPR011050">
    <property type="entry name" value="Pectin_lyase_fold/virulence"/>
</dbReference>
<keyword evidence="5 10" id="KW-0378">Hydrolase</keyword>
<reference evidence="12" key="1">
    <citation type="submission" date="2023-11" db="EMBL/GenBank/DDBJ databases">
        <authorList>
            <person name="De Vega J J."/>
            <person name="De Vega J J."/>
        </authorList>
    </citation>
    <scope>NUCLEOTIDE SEQUENCE</scope>
</reference>
<keyword evidence="7 10" id="KW-0326">Glycosidase</keyword>
<evidence type="ECO:0000256" key="5">
    <source>
        <dbReference type="ARBA" id="ARBA00022801"/>
    </source>
</evidence>
<dbReference type="GO" id="GO:0004650">
    <property type="term" value="F:polygalacturonase activity"/>
    <property type="evidence" value="ECO:0007669"/>
    <property type="project" value="UniProtKB-EC"/>
</dbReference>
<sequence length="377" mass="38371">MLSFATFVILALSVAAHPSGTQPATDVTPASPRIGQRCVGEITSLADVAAAEKCLTINNRTFVVPAGQSLDLNPVDGATVTMQGPVSFAHSNWAGPLMTISGNNIVFNGQGYELNGNGDQYWDGLGGNGGVVKPAPMLRVRMSGTFENVKVLNTPMRAISVNANNVLVRSINIDNSAGDVANSQSNGKPAGHNTDGFDVSGNNVRIENSQVHNQDDCLALNRGTNVTFTGNTCSGQGHGISIGSIGNNTVVSDVILSGNTITNNGNAIRIKTKADASGSSVSNIVVSNNKATGITGFGVLIDQSYPATLGTAGTGVKISGVSFSGTNTFAVTSKAKRVAVNCGSTSSCSGTWDFSGLTVTGGQAGSIKNAPVKGGSF</sequence>
<evidence type="ECO:0000256" key="1">
    <source>
        <dbReference type="ARBA" id="ARBA00008834"/>
    </source>
</evidence>
<dbReference type="InterPro" id="IPR012334">
    <property type="entry name" value="Pectin_lyas_fold"/>
</dbReference>
<dbReference type="EMBL" id="CAVNYO010000110">
    <property type="protein sequence ID" value="CAK5266673.1"/>
    <property type="molecule type" value="Genomic_DNA"/>
</dbReference>
<dbReference type="GO" id="GO:0005576">
    <property type="term" value="C:extracellular region"/>
    <property type="evidence" value="ECO:0007669"/>
    <property type="project" value="TreeGrafter"/>
</dbReference>
<keyword evidence="8" id="KW-0961">Cell wall biogenesis/degradation</keyword>
<protein>
    <recommendedName>
        <fullName evidence="2">endo-polygalacturonase</fullName>
        <ecNumber evidence="2">3.2.1.15</ecNumber>
    </recommendedName>
</protein>
<dbReference type="GO" id="GO:0071555">
    <property type="term" value="P:cell wall organization"/>
    <property type="evidence" value="ECO:0007669"/>
    <property type="project" value="UniProtKB-KW"/>
</dbReference>
<name>A0AAD2H227_9AGAR</name>
<dbReference type="SUPFAM" id="SSF51126">
    <property type="entry name" value="Pectin lyase-like"/>
    <property type="match status" value="1"/>
</dbReference>
<evidence type="ECO:0000313" key="12">
    <source>
        <dbReference type="EMBL" id="CAK5266673.1"/>
    </source>
</evidence>
<comment type="caution">
    <text evidence="12">The sequence shown here is derived from an EMBL/GenBank/DDBJ whole genome shotgun (WGS) entry which is preliminary data.</text>
</comment>
<evidence type="ECO:0000256" key="4">
    <source>
        <dbReference type="ARBA" id="ARBA00022737"/>
    </source>
</evidence>
<dbReference type="AlphaFoldDB" id="A0AAD2H227"/>
<evidence type="ECO:0000256" key="7">
    <source>
        <dbReference type="ARBA" id="ARBA00023295"/>
    </source>
</evidence>
<dbReference type="PANTHER" id="PTHR31884:SF1">
    <property type="entry name" value="POLYGALACTURONASE"/>
    <property type="match status" value="1"/>
</dbReference>
<dbReference type="GO" id="GO:0045490">
    <property type="term" value="P:pectin catabolic process"/>
    <property type="evidence" value="ECO:0007669"/>
    <property type="project" value="UniProtKB-ARBA"/>
</dbReference>
<evidence type="ECO:0000256" key="8">
    <source>
        <dbReference type="ARBA" id="ARBA00023316"/>
    </source>
</evidence>
<dbReference type="Pfam" id="PF00295">
    <property type="entry name" value="Glyco_hydro_28"/>
    <property type="match status" value="1"/>
</dbReference>
<accession>A0AAD2H227</accession>
<proteinExistence type="inferred from homology"/>
<gene>
    <name evidence="12" type="ORF">MYCIT1_LOCUS8583</name>
</gene>
<dbReference type="SMART" id="SM00710">
    <property type="entry name" value="PbH1"/>
    <property type="match status" value="7"/>
</dbReference>
<dbReference type="PANTHER" id="PTHR31884">
    <property type="entry name" value="POLYGALACTURONASE"/>
    <property type="match status" value="1"/>
</dbReference>
<dbReference type="InterPro" id="IPR050434">
    <property type="entry name" value="Glycosyl_hydrlase_28"/>
</dbReference>
<evidence type="ECO:0000256" key="9">
    <source>
        <dbReference type="ARBA" id="ARBA00034074"/>
    </source>
</evidence>
<evidence type="ECO:0000313" key="13">
    <source>
        <dbReference type="Proteomes" id="UP001295794"/>
    </source>
</evidence>
<dbReference type="Proteomes" id="UP001295794">
    <property type="component" value="Unassembled WGS sequence"/>
</dbReference>
<evidence type="ECO:0000256" key="3">
    <source>
        <dbReference type="ARBA" id="ARBA00022729"/>
    </source>
</evidence>
<organism evidence="12 13">
    <name type="scientific">Mycena citricolor</name>
    <dbReference type="NCBI Taxonomy" id="2018698"/>
    <lineage>
        <taxon>Eukaryota</taxon>
        <taxon>Fungi</taxon>
        <taxon>Dikarya</taxon>
        <taxon>Basidiomycota</taxon>
        <taxon>Agaricomycotina</taxon>
        <taxon>Agaricomycetes</taxon>
        <taxon>Agaricomycetidae</taxon>
        <taxon>Agaricales</taxon>
        <taxon>Marasmiineae</taxon>
        <taxon>Mycenaceae</taxon>
        <taxon>Mycena</taxon>
    </lineage>
</organism>
<evidence type="ECO:0000256" key="11">
    <source>
        <dbReference type="SAM" id="SignalP"/>
    </source>
</evidence>
<evidence type="ECO:0000256" key="6">
    <source>
        <dbReference type="ARBA" id="ARBA00023157"/>
    </source>
</evidence>
<comment type="catalytic activity">
    <reaction evidence="9">
        <text>(1,4-alpha-D-galacturonosyl)n+m + H2O = (1,4-alpha-D-galacturonosyl)n + (1,4-alpha-D-galacturonosyl)m.</text>
        <dbReference type="EC" id="3.2.1.15"/>
    </reaction>
</comment>
<feature type="signal peptide" evidence="11">
    <location>
        <begin position="1"/>
        <end position="16"/>
    </location>
</feature>
<evidence type="ECO:0000256" key="2">
    <source>
        <dbReference type="ARBA" id="ARBA00012736"/>
    </source>
</evidence>
<dbReference type="InterPro" id="IPR006626">
    <property type="entry name" value="PbH1"/>
</dbReference>
<keyword evidence="4" id="KW-0677">Repeat</keyword>
<keyword evidence="6" id="KW-1015">Disulfide bond</keyword>
<dbReference type="Gene3D" id="2.160.20.10">
    <property type="entry name" value="Single-stranded right-handed beta-helix, Pectin lyase-like"/>
    <property type="match status" value="1"/>
</dbReference>
<keyword evidence="3 11" id="KW-0732">Signal</keyword>
<dbReference type="InterPro" id="IPR000743">
    <property type="entry name" value="Glyco_hydro_28"/>
</dbReference>